<evidence type="ECO:0000313" key="2">
    <source>
        <dbReference type="EMBL" id="CEN61677.1"/>
    </source>
</evidence>
<keyword evidence="3" id="KW-1185">Reference proteome</keyword>
<sequence length="325" mass="36220">MARLCVLGSALGPLFDAIRPKNQAALRSLSRASHLLMPALIPRAHVRPFTASQKGSRLPVRLIPRPSRLLMPASISCARVRSLAESQKGSRLPVHSPPPVPARPALRPSSRFTSLLEERKAPRQARSRPWVGKLKSLLTIRSNLSSASPDKPSKPEIHATHTKKTARVDKVHAKPAISVKGPSKDKSAKKCVRFGKTSVVSVTRWIERQDDVFDGPPVAMGHLKGWSVTSLLEPDEDGEEEKYITYWGSGSFFMMTSNHTKGPPDRCGCPWSALAWFQARHPTWRPKTVFEAWRRERERILEQKEIVFPLSFCCTVISCPSLIPP</sequence>
<gene>
    <name evidence="2" type="ORF">ASPCAL08328</name>
</gene>
<evidence type="ECO:0000256" key="1">
    <source>
        <dbReference type="SAM" id="MobiDB-lite"/>
    </source>
</evidence>
<dbReference type="Proteomes" id="UP000054771">
    <property type="component" value="Unassembled WGS sequence"/>
</dbReference>
<name>A0A0U5CQ88_ASPCI</name>
<accession>A0A0U5CQ88</accession>
<organism evidence="2 3">
    <name type="scientific">Aspergillus calidoustus</name>
    <dbReference type="NCBI Taxonomy" id="454130"/>
    <lineage>
        <taxon>Eukaryota</taxon>
        <taxon>Fungi</taxon>
        <taxon>Dikarya</taxon>
        <taxon>Ascomycota</taxon>
        <taxon>Pezizomycotina</taxon>
        <taxon>Eurotiomycetes</taxon>
        <taxon>Eurotiomycetidae</taxon>
        <taxon>Eurotiales</taxon>
        <taxon>Aspergillaceae</taxon>
        <taxon>Aspergillus</taxon>
        <taxon>Aspergillus subgen. Nidulantes</taxon>
    </lineage>
</organism>
<reference evidence="3" key="1">
    <citation type="journal article" date="2016" name="Genome Announc.">
        <title>Draft genome sequences of fungus Aspergillus calidoustus.</title>
        <authorList>
            <person name="Horn F."/>
            <person name="Linde J."/>
            <person name="Mattern D.J."/>
            <person name="Walther G."/>
            <person name="Guthke R."/>
            <person name="Scherlach K."/>
            <person name="Martin K."/>
            <person name="Brakhage A.A."/>
            <person name="Petzke L."/>
            <person name="Valiante V."/>
        </authorList>
    </citation>
    <scope>NUCLEOTIDE SEQUENCE [LARGE SCALE GENOMIC DNA]</scope>
    <source>
        <strain evidence="3">SF006504</strain>
    </source>
</reference>
<dbReference type="OrthoDB" id="4221626at2759"/>
<dbReference type="EMBL" id="CDMC01000006">
    <property type="protein sequence ID" value="CEN61677.1"/>
    <property type="molecule type" value="Genomic_DNA"/>
</dbReference>
<protein>
    <submittedName>
        <fullName evidence="2">Uncharacterized protein</fullName>
    </submittedName>
</protein>
<proteinExistence type="predicted"/>
<feature type="region of interest" description="Disordered" evidence="1">
    <location>
        <begin position="143"/>
        <end position="169"/>
    </location>
</feature>
<dbReference type="AlphaFoldDB" id="A0A0U5CQ88"/>
<evidence type="ECO:0000313" key="3">
    <source>
        <dbReference type="Proteomes" id="UP000054771"/>
    </source>
</evidence>
<feature type="region of interest" description="Disordered" evidence="1">
    <location>
        <begin position="86"/>
        <end position="128"/>
    </location>
</feature>